<dbReference type="InterPro" id="IPR048767">
    <property type="entry name" value="SNX17-31_FERM_F2"/>
</dbReference>
<dbReference type="FunFam" id="2.30.29.30:FF:000145">
    <property type="entry name" value="Sorting nexin-17 isoform1"/>
    <property type="match status" value="1"/>
</dbReference>
<dbReference type="RefSeq" id="XP_058985905.1">
    <property type="nucleotide sequence ID" value="XM_059129922.1"/>
</dbReference>
<feature type="compositionally biased region" description="Low complexity" evidence="4">
    <location>
        <begin position="415"/>
        <end position="438"/>
    </location>
</feature>
<feature type="region of interest" description="Disordered" evidence="4">
    <location>
        <begin position="407"/>
        <end position="438"/>
    </location>
</feature>
<dbReference type="AlphaFoldDB" id="A0A1I8M4Z1"/>
<dbReference type="GO" id="GO:0006886">
    <property type="term" value="P:intracellular protein transport"/>
    <property type="evidence" value="ECO:0007669"/>
    <property type="project" value="TreeGrafter"/>
</dbReference>
<dbReference type="InterPro" id="IPR001683">
    <property type="entry name" value="PX_dom"/>
</dbReference>
<dbReference type="PANTHER" id="PTHR12431:SF14">
    <property type="entry name" value="LD15323P"/>
    <property type="match status" value="1"/>
</dbReference>
<evidence type="ECO:0000259" key="5">
    <source>
        <dbReference type="PROSITE" id="PS50195"/>
    </source>
</evidence>
<dbReference type="GO" id="GO:0032456">
    <property type="term" value="P:endocytic recycling"/>
    <property type="evidence" value="ECO:0007669"/>
    <property type="project" value="TreeGrafter"/>
</dbReference>
<dbReference type="VEuPathDB" id="VectorBase:MDOMA2_011770"/>
<dbReference type="CDD" id="cd13337">
    <property type="entry name" value="FERM-like_C_SNX17"/>
    <property type="match status" value="1"/>
</dbReference>
<dbReference type="Gene3D" id="1.20.80.60">
    <property type="match status" value="1"/>
</dbReference>
<dbReference type="Proteomes" id="UP001652621">
    <property type="component" value="Unplaced"/>
</dbReference>
<evidence type="ECO:0000256" key="2">
    <source>
        <dbReference type="ARBA" id="ARBA00022448"/>
    </source>
</evidence>
<evidence type="ECO:0000313" key="6">
    <source>
        <dbReference type="EnsemblMetazoa" id="MDOA001290-PA"/>
    </source>
</evidence>
<keyword evidence="3" id="KW-0653">Protein transport</keyword>
<sequence>MHFSIPDTQELYSETTGTTYTSYNIYINGTFHACLRYKQLHALNEQLRRQLLPIGHVMPEFPPKKFLPLTNSQVESRRQSLEHYLQLLGQDARVSKLPIFQQFFLNAQLETALADGIFEEYFGYGTEDGDSSSNRVEEYMRCTCLEVILPNGYQLKVDSYVSDNATALLRKALTCVQLPADMMPYLCLFLVRRESKDSLVLLRKLMDFESPFVSRLYNQPCQIQIRKSYWNPAYDLVLMKNPIACNLLFMQTISEIEREWIIASPEVLKKLKSLQEYGMHKEYIDMARQLPLYGCLQFQASVVDYPEPETTALIAIGNKELSMRTMQQDKILETKFRVTRMRVWRVTALHNTQQTDSKEKTSNLQLSFEYLMSKQNLRWITISSPQAMLMSVCLQEMVNELLNYKDNNKEPAAPTPTGSSSQQTTCSSSSSTSSFTYPTPTSSSSCSSSFAPHANPNSYVQSYNDPILGGDEESASPCDNNSTEAPIKFLAQRILSKQNPRISKQHSYGAVFFRNSMLAREDSVQNEAFEGIGDDDL</sequence>
<evidence type="ECO:0000313" key="7">
    <source>
        <dbReference type="Proteomes" id="UP001652621"/>
    </source>
</evidence>
<dbReference type="GO" id="GO:0005769">
    <property type="term" value="C:early endosome"/>
    <property type="evidence" value="ECO:0007669"/>
    <property type="project" value="TreeGrafter"/>
</dbReference>
<dbReference type="InterPro" id="IPR036871">
    <property type="entry name" value="PX_dom_sf"/>
</dbReference>
<dbReference type="InterPro" id="IPR037836">
    <property type="entry name" value="SNX17_FERM-like_dom"/>
</dbReference>
<comment type="similarity">
    <text evidence="1">Belongs to the sorting nexin family.</text>
</comment>
<proteinExistence type="inferred from homology"/>
<dbReference type="PANTHER" id="PTHR12431">
    <property type="entry name" value="SORTING NEXIN 17 AND 27"/>
    <property type="match status" value="1"/>
</dbReference>
<dbReference type="EnsemblMetazoa" id="MDOA001290-RA">
    <property type="protein sequence ID" value="MDOA001290-PA"/>
    <property type="gene ID" value="MDOA001290"/>
</dbReference>
<dbReference type="Gene3D" id="2.30.29.30">
    <property type="entry name" value="Pleckstrin-homology domain (PH domain)/Phosphotyrosine-binding domain (PTB)"/>
    <property type="match status" value="1"/>
</dbReference>
<evidence type="ECO:0000256" key="3">
    <source>
        <dbReference type="ARBA" id="ARBA00022927"/>
    </source>
</evidence>
<dbReference type="STRING" id="7370.A0A1I8M4Z1"/>
<gene>
    <name evidence="6" type="primary">101893783</name>
    <name evidence="8" type="synonym">LOC101893783</name>
</gene>
<accession>A0A1I8M4Z1</accession>
<reference evidence="8" key="2">
    <citation type="submission" date="2025-05" db="UniProtKB">
        <authorList>
            <consortium name="RefSeq"/>
        </authorList>
    </citation>
    <scope>IDENTIFICATION</scope>
    <source>
        <strain evidence="8">Aabys</strain>
        <tissue evidence="8">Whole body</tissue>
    </source>
</reference>
<dbReference type="Pfam" id="PF18116">
    <property type="entry name" value="SNX17_FERM_C"/>
    <property type="match status" value="1"/>
</dbReference>
<keyword evidence="7" id="KW-1185">Reference proteome</keyword>
<dbReference type="InterPro" id="IPR048763">
    <property type="entry name" value="SNX17-31_FERM_F1"/>
</dbReference>
<dbReference type="VEuPathDB" id="VectorBase:MDOA001290"/>
<dbReference type="OrthoDB" id="5772781at2759"/>
<dbReference type="FunFam" id="1.20.80.60:FF:000001">
    <property type="entry name" value="Sorting nexin-17 isoform1"/>
    <property type="match status" value="1"/>
</dbReference>
<dbReference type="SMART" id="SM00312">
    <property type="entry name" value="PX"/>
    <property type="match status" value="1"/>
</dbReference>
<evidence type="ECO:0000256" key="4">
    <source>
        <dbReference type="SAM" id="MobiDB-lite"/>
    </source>
</evidence>
<dbReference type="Gene3D" id="3.10.20.90">
    <property type="entry name" value="Phosphatidylinositol 3-kinase Catalytic Subunit, Chain A, domain 1"/>
    <property type="match status" value="1"/>
</dbReference>
<dbReference type="SUPFAM" id="SSF64268">
    <property type="entry name" value="PX domain"/>
    <property type="match status" value="1"/>
</dbReference>
<dbReference type="InterPro" id="IPR040842">
    <property type="entry name" value="SNX17/31_FERM"/>
</dbReference>
<evidence type="ECO:0000313" key="8">
    <source>
        <dbReference type="RefSeq" id="XP_058985905.1"/>
    </source>
</evidence>
<dbReference type="Pfam" id="PF21273">
    <property type="entry name" value="SNX17-27-31_F1_FERM"/>
    <property type="match status" value="1"/>
</dbReference>
<dbReference type="Gene3D" id="3.30.1520.10">
    <property type="entry name" value="Phox-like domain"/>
    <property type="match status" value="1"/>
</dbReference>
<reference evidence="6" key="1">
    <citation type="submission" date="2020-05" db="UniProtKB">
        <authorList>
            <consortium name="EnsemblMetazoa"/>
        </authorList>
    </citation>
    <scope>IDENTIFICATION</scope>
    <source>
        <strain evidence="6">Aabys</strain>
    </source>
</reference>
<dbReference type="CDD" id="cd06885">
    <property type="entry name" value="PX_SNX17_31"/>
    <property type="match status" value="1"/>
</dbReference>
<name>A0A1I8M4Z1_MUSDO</name>
<dbReference type="PROSITE" id="PS50195">
    <property type="entry name" value="PX"/>
    <property type="match status" value="1"/>
</dbReference>
<evidence type="ECO:0000256" key="1">
    <source>
        <dbReference type="ARBA" id="ARBA00010883"/>
    </source>
</evidence>
<protein>
    <submittedName>
        <fullName evidence="8">Sorting nexin-17</fullName>
    </submittedName>
</protein>
<feature type="domain" description="PX" evidence="5">
    <location>
        <begin position="1"/>
        <end position="111"/>
    </location>
</feature>
<dbReference type="InterPro" id="IPR011993">
    <property type="entry name" value="PH-like_dom_sf"/>
</dbReference>
<dbReference type="Pfam" id="PF00787">
    <property type="entry name" value="PX"/>
    <property type="match status" value="1"/>
</dbReference>
<dbReference type="Pfam" id="PF21271">
    <property type="entry name" value="SNX17-31_F2_FERM"/>
    <property type="match status" value="1"/>
</dbReference>
<dbReference type="eggNOG" id="KOG3784">
    <property type="taxonomic scope" value="Eukaryota"/>
</dbReference>
<dbReference type="GO" id="GO:0035091">
    <property type="term" value="F:phosphatidylinositol binding"/>
    <property type="evidence" value="ECO:0007669"/>
    <property type="project" value="InterPro"/>
</dbReference>
<keyword evidence="2" id="KW-0813">Transport</keyword>
<feature type="region of interest" description="Disordered" evidence="4">
    <location>
        <begin position="461"/>
        <end position="481"/>
    </location>
</feature>
<dbReference type="FunFam" id="3.30.1520.10:FF:000008">
    <property type="entry name" value="Sorting nexin-17 isoform1"/>
    <property type="match status" value="1"/>
</dbReference>
<organism evidence="6">
    <name type="scientific">Musca domestica</name>
    <name type="common">House fly</name>
    <dbReference type="NCBI Taxonomy" id="7370"/>
    <lineage>
        <taxon>Eukaryota</taxon>
        <taxon>Metazoa</taxon>
        <taxon>Ecdysozoa</taxon>
        <taxon>Arthropoda</taxon>
        <taxon>Hexapoda</taxon>
        <taxon>Insecta</taxon>
        <taxon>Pterygota</taxon>
        <taxon>Neoptera</taxon>
        <taxon>Endopterygota</taxon>
        <taxon>Diptera</taxon>
        <taxon>Brachycera</taxon>
        <taxon>Muscomorpha</taxon>
        <taxon>Muscoidea</taxon>
        <taxon>Muscidae</taxon>
        <taxon>Musca</taxon>
    </lineage>
</organism>